<keyword evidence="5" id="KW-0472">Membrane</keyword>
<dbReference type="InterPro" id="IPR000421">
    <property type="entry name" value="FA58C"/>
</dbReference>
<dbReference type="GO" id="GO:0005886">
    <property type="term" value="C:plasma membrane"/>
    <property type="evidence" value="ECO:0007669"/>
    <property type="project" value="TreeGrafter"/>
</dbReference>
<dbReference type="GO" id="GO:0012505">
    <property type="term" value="C:endomembrane system"/>
    <property type="evidence" value="ECO:0007669"/>
    <property type="project" value="UniProtKB-SubCell"/>
</dbReference>
<dbReference type="Pfam" id="PF00754">
    <property type="entry name" value="F5_F8_type_C"/>
    <property type="match status" value="1"/>
</dbReference>
<dbReference type="CDD" id="cd00057">
    <property type="entry name" value="FA58C"/>
    <property type="match status" value="1"/>
</dbReference>
<dbReference type="PROSITE" id="PS50022">
    <property type="entry name" value="FA58C_3"/>
    <property type="match status" value="1"/>
</dbReference>
<dbReference type="AlphaFoldDB" id="A0AAD3RNV3"/>
<evidence type="ECO:0000313" key="9">
    <source>
        <dbReference type="Proteomes" id="UP001279410"/>
    </source>
</evidence>
<feature type="domain" description="F5/8 type C" evidence="7">
    <location>
        <begin position="1"/>
        <end position="106"/>
    </location>
</feature>
<evidence type="ECO:0000259" key="7">
    <source>
        <dbReference type="PROSITE" id="PS50022"/>
    </source>
</evidence>
<evidence type="ECO:0000256" key="4">
    <source>
        <dbReference type="ARBA" id="ARBA00022889"/>
    </source>
</evidence>
<dbReference type="SUPFAM" id="SSF49785">
    <property type="entry name" value="Galactose-binding domain-like"/>
    <property type="match status" value="1"/>
</dbReference>
<feature type="non-terminal residue" evidence="8">
    <location>
        <position position="1"/>
    </location>
</feature>
<evidence type="ECO:0000256" key="3">
    <source>
        <dbReference type="ARBA" id="ARBA00022525"/>
    </source>
</evidence>
<dbReference type="SMART" id="SM00231">
    <property type="entry name" value="FA58C"/>
    <property type="match status" value="1"/>
</dbReference>
<comment type="caution">
    <text evidence="8">The sequence shown here is derived from an EMBL/GenBank/DDBJ whole genome shotgun (WGS) entry which is preliminary data.</text>
</comment>
<dbReference type="GO" id="GO:0005576">
    <property type="term" value="C:extracellular region"/>
    <property type="evidence" value="ECO:0007669"/>
    <property type="project" value="UniProtKB-SubCell"/>
</dbReference>
<protein>
    <submittedName>
        <fullName evidence="8">Coagulation factor VIII-like protein</fullName>
    </submittedName>
</protein>
<keyword evidence="6" id="KW-1015">Disulfide bond</keyword>
<organism evidence="8 9">
    <name type="scientific">Lates japonicus</name>
    <name type="common">Japanese lates</name>
    <dbReference type="NCBI Taxonomy" id="270547"/>
    <lineage>
        <taxon>Eukaryota</taxon>
        <taxon>Metazoa</taxon>
        <taxon>Chordata</taxon>
        <taxon>Craniata</taxon>
        <taxon>Vertebrata</taxon>
        <taxon>Euteleostomi</taxon>
        <taxon>Actinopterygii</taxon>
        <taxon>Neopterygii</taxon>
        <taxon>Teleostei</taxon>
        <taxon>Neoteleostei</taxon>
        <taxon>Acanthomorphata</taxon>
        <taxon>Carangaria</taxon>
        <taxon>Carangaria incertae sedis</taxon>
        <taxon>Centropomidae</taxon>
        <taxon>Lates</taxon>
    </lineage>
</organism>
<proteinExistence type="predicted"/>
<evidence type="ECO:0000256" key="6">
    <source>
        <dbReference type="ARBA" id="ARBA00023157"/>
    </source>
</evidence>
<dbReference type="InterPro" id="IPR050633">
    <property type="entry name" value="Neuropilin_MCO_CoagFactor"/>
</dbReference>
<keyword evidence="9" id="KW-1185">Reference proteome</keyword>
<accession>A0AAD3RNV3</accession>
<dbReference type="PROSITE" id="PS01286">
    <property type="entry name" value="FA58C_2"/>
    <property type="match status" value="1"/>
</dbReference>
<dbReference type="InterPro" id="IPR008979">
    <property type="entry name" value="Galactose-bd-like_sf"/>
</dbReference>
<keyword evidence="4" id="KW-0130">Cell adhesion</keyword>
<keyword evidence="3" id="KW-0964">Secreted</keyword>
<dbReference type="EMBL" id="BRZM01002844">
    <property type="protein sequence ID" value="GLD75286.1"/>
    <property type="molecule type" value="Genomic_DNA"/>
</dbReference>
<name>A0AAD3RNV3_LATJO</name>
<dbReference type="GO" id="GO:0007155">
    <property type="term" value="P:cell adhesion"/>
    <property type="evidence" value="ECO:0007669"/>
    <property type="project" value="UniProtKB-KW"/>
</dbReference>
<dbReference type="Proteomes" id="UP001279410">
    <property type="component" value="Unassembled WGS sequence"/>
</dbReference>
<dbReference type="Gene3D" id="2.60.120.260">
    <property type="entry name" value="Galactose-binding domain-like"/>
    <property type="match status" value="1"/>
</dbReference>
<comment type="subcellular location">
    <subcellularLocation>
        <location evidence="1">Endomembrane system</location>
        <topology evidence="1">Peripheral membrane protein</topology>
    </subcellularLocation>
    <subcellularLocation>
        <location evidence="2">Secreted</location>
    </subcellularLocation>
</comment>
<gene>
    <name evidence="8" type="ORF">AKAME5_002662000</name>
</gene>
<reference evidence="8" key="1">
    <citation type="submission" date="2022-08" db="EMBL/GenBank/DDBJ databases">
        <title>Genome sequencing of akame (Lates japonicus).</title>
        <authorList>
            <person name="Hashiguchi Y."/>
            <person name="Takahashi H."/>
        </authorList>
    </citation>
    <scope>NUCLEOTIDE SEQUENCE</scope>
    <source>
        <strain evidence="8">Kochi</strain>
    </source>
</reference>
<evidence type="ECO:0000256" key="1">
    <source>
        <dbReference type="ARBA" id="ARBA00004184"/>
    </source>
</evidence>
<evidence type="ECO:0000256" key="5">
    <source>
        <dbReference type="ARBA" id="ARBA00023136"/>
    </source>
</evidence>
<evidence type="ECO:0000313" key="8">
    <source>
        <dbReference type="EMBL" id="GLD75286.1"/>
    </source>
</evidence>
<dbReference type="PANTHER" id="PTHR46806:SF5">
    <property type="entry name" value="F5_8 TYPE C DOMAIN-CONTAINING PROTEIN"/>
    <property type="match status" value="1"/>
</dbReference>
<dbReference type="GO" id="GO:0038023">
    <property type="term" value="F:signaling receptor activity"/>
    <property type="evidence" value="ECO:0007669"/>
    <property type="project" value="TreeGrafter"/>
</dbReference>
<sequence>NNNPHEWLQVDLGKIKRITGVITQGARWLLTQMMVTEFSVTISHDGHSWSSVLEKNSQREQIFMGNNDPDEEAVTVFDPPLFGRYLRIHPRGWINDIALRLEVLGCETQQVL</sequence>
<dbReference type="PANTHER" id="PTHR46806">
    <property type="entry name" value="F5/8 TYPE C DOMAIN-CONTAINING PROTEIN"/>
    <property type="match status" value="1"/>
</dbReference>
<evidence type="ECO:0000256" key="2">
    <source>
        <dbReference type="ARBA" id="ARBA00004613"/>
    </source>
</evidence>